<reference evidence="2 3" key="1">
    <citation type="submission" date="2019-05" db="EMBL/GenBank/DDBJ databases">
        <title>Another draft genome of Portunus trituberculatus and its Hox gene families provides insights of decapod evolution.</title>
        <authorList>
            <person name="Jeong J.-H."/>
            <person name="Song I."/>
            <person name="Kim S."/>
            <person name="Choi T."/>
            <person name="Kim D."/>
            <person name="Ryu S."/>
            <person name="Kim W."/>
        </authorList>
    </citation>
    <scope>NUCLEOTIDE SEQUENCE [LARGE SCALE GENOMIC DNA]</scope>
    <source>
        <tissue evidence="2">Muscle</tissue>
    </source>
</reference>
<dbReference type="EMBL" id="VSRR010007749">
    <property type="protein sequence ID" value="MPC47461.1"/>
    <property type="molecule type" value="Genomic_DNA"/>
</dbReference>
<gene>
    <name evidence="2" type="ORF">E2C01_041208</name>
</gene>
<accession>A0A5B7FJE9</accession>
<name>A0A5B7FJE9_PORTR</name>
<feature type="region of interest" description="Disordered" evidence="1">
    <location>
        <begin position="1"/>
        <end position="21"/>
    </location>
</feature>
<comment type="caution">
    <text evidence="2">The sequence shown here is derived from an EMBL/GenBank/DDBJ whole genome shotgun (WGS) entry which is preliminary data.</text>
</comment>
<proteinExistence type="predicted"/>
<sequence length="140" mass="15233">MGATTASLHPKKLQDPARLSPPLPYDTLTSLVGLKGAFQNMTPTKRHIHAVRRVMWCSGSAGRNARKVNTVPCLTPDTKPHEESHLKPLTWPLKKKITPAQSPPPSLPSGLNVIAWHTLPCSGLNFSSYTPSPPEVFPVT</sequence>
<keyword evidence="3" id="KW-1185">Reference proteome</keyword>
<evidence type="ECO:0000256" key="1">
    <source>
        <dbReference type="SAM" id="MobiDB-lite"/>
    </source>
</evidence>
<dbReference type="AlphaFoldDB" id="A0A5B7FJE9"/>
<organism evidence="2 3">
    <name type="scientific">Portunus trituberculatus</name>
    <name type="common">Swimming crab</name>
    <name type="synonym">Neptunus trituberculatus</name>
    <dbReference type="NCBI Taxonomy" id="210409"/>
    <lineage>
        <taxon>Eukaryota</taxon>
        <taxon>Metazoa</taxon>
        <taxon>Ecdysozoa</taxon>
        <taxon>Arthropoda</taxon>
        <taxon>Crustacea</taxon>
        <taxon>Multicrustacea</taxon>
        <taxon>Malacostraca</taxon>
        <taxon>Eumalacostraca</taxon>
        <taxon>Eucarida</taxon>
        <taxon>Decapoda</taxon>
        <taxon>Pleocyemata</taxon>
        <taxon>Brachyura</taxon>
        <taxon>Eubrachyura</taxon>
        <taxon>Portunoidea</taxon>
        <taxon>Portunidae</taxon>
        <taxon>Portuninae</taxon>
        <taxon>Portunus</taxon>
    </lineage>
</organism>
<protein>
    <submittedName>
        <fullName evidence="2">Uncharacterized protein</fullName>
    </submittedName>
</protein>
<evidence type="ECO:0000313" key="3">
    <source>
        <dbReference type="Proteomes" id="UP000324222"/>
    </source>
</evidence>
<dbReference type="Proteomes" id="UP000324222">
    <property type="component" value="Unassembled WGS sequence"/>
</dbReference>
<evidence type="ECO:0000313" key="2">
    <source>
        <dbReference type="EMBL" id="MPC47461.1"/>
    </source>
</evidence>